<evidence type="ECO:0000259" key="4">
    <source>
        <dbReference type="Pfam" id="PF02782"/>
    </source>
</evidence>
<keyword evidence="2" id="KW-0418">Kinase</keyword>
<dbReference type="Pfam" id="PF02782">
    <property type="entry name" value="FGGY_C"/>
    <property type="match status" value="1"/>
</dbReference>
<evidence type="ECO:0000259" key="3">
    <source>
        <dbReference type="Pfam" id="PF00370"/>
    </source>
</evidence>
<name>M1VB56_CYAM1</name>
<dbReference type="Gramene" id="CMF097CT">
    <property type="protein sequence ID" value="CMF097CT"/>
    <property type="gene ID" value="CMF097C"/>
</dbReference>
<keyword evidence="6" id="KW-1185">Reference proteome</keyword>
<dbReference type="EMBL" id="AP006488">
    <property type="protein sequence ID" value="BAM79472.1"/>
    <property type="molecule type" value="Genomic_DNA"/>
</dbReference>
<dbReference type="GO" id="GO:0019150">
    <property type="term" value="F:D-ribulokinase activity"/>
    <property type="evidence" value="ECO:0007669"/>
    <property type="project" value="TreeGrafter"/>
</dbReference>
<organism evidence="5 6">
    <name type="scientific">Cyanidioschyzon merolae (strain NIES-3377 / 10D)</name>
    <name type="common">Unicellular red alga</name>
    <dbReference type="NCBI Taxonomy" id="280699"/>
    <lineage>
        <taxon>Eukaryota</taxon>
        <taxon>Rhodophyta</taxon>
        <taxon>Bangiophyceae</taxon>
        <taxon>Cyanidiales</taxon>
        <taxon>Cyanidiaceae</taxon>
        <taxon>Cyanidioschyzon</taxon>
    </lineage>
</organism>
<dbReference type="AlphaFoldDB" id="M1VB56"/>
<dbReference type="PANTHER" id="PTHR43435:SF4">
    <property type="entry name" value="FGGY CARBOHYDRATE KINASE DOMAIN-CONTAINING PROTEIN"/>
    <property type="match status" value="1"/>
</dbReference>
<dbReference type="InterPro" id="IPR043129">
    <property type="entry name" value="ATPase_NBD"/>
</dbReference>
<gene>
    <name evidence="5" type="ORF">CYME_CMF097C</name>
</gene>
<dbReference type="OMA" id="HKAMWHE"/>
<dbReference type="InterPro" id="IPR018485">
    <property type="entry name" value="FGGY_C"/>
</dbReference>
<evidence type="ECO:0000313" key="6">
    <source>
        <dbReference type="Proteomes" id="UP000007014"/>
    </source>
</evidence>
<feature type="domain" description="Carbohydrate kinase FGGY C-terminal" evidence="4">
    <location>
        <begin position="503"/>
        <end position="701"/>
    </location>
</feature>
<protein>
    <submittedName>
        <fullName evidence="5">D-ribulokinase, ribitol kinase</fullName>
    </submittedName>
</protein>
<dbReference type="eggNOG" id="KOG2517">
    <property type="taxonomic scope" value="Eukaryota"/>
</dbReference>
<feature type="domain" description="Carbohydrate kinase FGGY N-terminal" evidence="3">
    <location>
        <begin position="6"/>
        <end position="77"/>
    </location>
</feature>
<evidence type="ECO:0000313" key="5">
    <source>
        <dbReference type="EMBL" id="BAM79472.1"/>
    </source>
</evidence>
<dbReference type="PANTHER" id="PTHR43435">
    <property type="entry name" value="RIBULOKINASE"/>
    <property type="match status" value="1"/>
</dbReference>
<dbReference type="HOGENOM" id="CLU_009281_10_2_1"/>
<dbReference type="SUPFAM" id="SSF53067">
    <property type="entry name" value="Actin-like ATPase domain"/>
    <property type="match status" value="2"/>
</dbReference>
<dbReference type="InterPro" id="IPR018484">
    <property type="entry name" value="FGGY_N"/>
</dbReference>
<evidence type="ECO:0000256" key="2">
    <source>
        <dbReference type="ARBA" id="ARBA00022777"/>
    </source>
</evidence>
<dbReference type="KEGG" id="cme:CYME_CMF097C"/>
<dbReference type="GO" id="GO:0019321">
    <property type="term" value="P:pentose metabolic process"/>
    <property type="evidence" value="ECO:0007669"/>
    <property type="project" value="TreeGrafter"/>
</dbReference>
<dbReference type="STRING" id="280699.M1VB56"/>
<dbReference type="OrthoDB" id="203824at2759"/>
<dbReference type="GeneID" id="16993037"/>
<dbReference type="RefSeq" id="XP_005535758.1">
    <property type="nucleotide sequence ID" value="XM_005535701.1"/>
</dbReference>
<dbReference type="Proteomes" id="UP000007014">
    <property type="component" value="Chromosome 6"/>
</dbReference>
<dbReference type="GO" id="GO:0005737">
    <property type="term" value="C:cytoplasm"/>
    <property type="evidence" value="ECO:0007669"/>
    <property type="project" value="TreeGrafter"/>
</dbReference>
<proteinExistence type="predicted"/>
<dbReference type="Pfam" id="PF00370">
    <property type="entry name" value="FGGY_N"/>
    <property type="match status" value="1"/>
</dbReference>
<dbReference type="Gene3D" id="3.30.420.40">
    <property type="match status" value="2"/>
</dbReference>
<evidence type="ECO:0000256" key="1">
    <source>
        <dbReference type="ARBA" id="ARBA00022679"/>
    </source>
</evidence>
<accession>M1VB56</accession>
<reference evidence="5 6" key="1">
    <citation type="journal article" date="2004" name="Nature">
        <title>Genome sequence of the ultrasmall unicellular red alga Cyanidioschyzon merolae 10D.</title>
        <authorList>
            <person name="Matsuzaki M."/>
            <person name="Misumi O."/>
            <person name="Shin-i T."/>
            <person name="Maruyama S."/>
            <person name="Takahara M."/>
            <person name="Miyagishima S."/>
            <person name="Mori T."/>
            <person name="Nishida K."/>
            <person name="Yagisawa F."/>
            <person name="Nishida K."/>
            <person name="Yoshida Y."/>
            <person name="Nishimura Y."/>
            <person name="Nakao S."/>
            <person name="Kobayashi T."/>
            <person name="Momoyama Y."/>
            <person name="Higashiyama T."/>
            <person name="Minoda A."/>
            <person name="Sano M."/>
            <person name="Nomoto H."/>
            <person name="Oishi K."/>
            <person name="Hayashi H."/>
            <person name="Ohta F."/>
            <person name="Nishizaka S."/>
            <person name="Haga S."/>
            <person name="Miura S."/>
            <person name="Morishita T."/>
            <person name="Kabeya Y."/>
            <person name="Terasawa K."/>
            <person name="Suzuki Y."/>
            <person name="Ishii Y."/>
            <person name="Asakawa S."/>
            <person name="Takano H."/>
            <person name="Ohta N."/>
            <person name="Kuroiwa H."/>
            <person name="Tanaka K."/>
            <person name="Shimizu N."/>
            <person name="Sugano S."/>
            <person name="Sato N."/>
            <person name="Nozaki H."/>
            <person name="Ogasawara N."/>
            <person name="Kohara Y."/>
            <person name="Kuroiwa T."/>
        </authorList>
    </citation>
    <scope>NUCLEOTIDE SEQUENCE [LARGE SCALE GENOMIC DNA]</scope>
    <source>
        <strain evidence="5 6">10D</strain>
    </source>
</reference>
<sequence>MQPLPVYLSIDVGTGSARAALFDELGRCLARADAPFPTHNPKPDYFEQSTVHILKAVASSTRQVLETLSQNATTSVSTAGTVLTRSLQTLGASERAELGPAVPQPTGHGNEQRPAWQLCGVGVDATCSLALVSAEQAAFFRNCYSDECASPEGLWSCVPGGVALDVEHNDDDGGTLPQAVWDIIVWMDHRAEAEAAEMNADTAECTQDVLRFYGGSLSPESEPPKLLWLLRHRPELFLRCTAVMDLSDFIVFALTGNLEARGLCPLAAKWAYRTDEMRWDTSFYQRWGLGDLFTRGCFGREIRLPGQRVHGIGDSVGLSKIAAFLLFGSPTSDVTSRASNCTLTARGEPVDGGAAAQLVWDYREVVVAAGMVDAHAGAVGAYSMRIPATGERSDWWIQPTGMKEAPSGLSAGTRPMSAACTPTGHACTTANTQAMHVLDEHGLNITQCATGSIVDDRSNISNETAPSLMTIDLTGARVTSVGTAAAAAAAAAMVPFDWCQRIALIAGTSTCHMVCSREPVFVRGVWGPHRTAVLPDLWLNEGGQSVTGRLLDYLVESHAHALGFGNTPLAVVHARLCQLGKHQMKRAAGIHVYPDFHGNRSLLADPRMSGAIVGLRLDTFANEEAFAALYLATVQSLGYGTRQIIERLNEAGHDIRVILLCGGMLKNELFVQSLADTCQLPVVFAERPFDVMLLGGAICARCAHLEGDLLQVIEAMNGGPDQLFYRLDPDPKWRMYHEAKYRIFQRMQQEQIAYRAAMMNVWT</sequence>
<keyword evidence="1" id="KW-0808">Transferase</keyword>
<reference evidence="5 6" key="2">
    <citation type="journal article" date="2007" name="BMC Biol.">
        <title>A 100%-complete sequence reveals unusually simple genomic features in the hot-spring red alga Cyanidioschyzon merolae.</title>
        <authorList>
            <person name="Nozaki H."/>
            <person name="Takano H."/>
            <person name="Misumi O."/>
            <person name="Terasawa K."/>
            <person name="Matsuzaki M."/>
            <person name="Maruyama S."/>
            <person name="Nishida K."/>
            <person name="Yagisawa F."/>
            <person name="Yoshida Y."/>
            <person name="Fujiwara T."/>
            <person name="Takio S."/>
            <person name="Tamura K."/>
            <person name="Chung S.J."/>
            <person name="Nakamura S."/>
            <person name="Kuroiwa H."/>
            <person name="Tanaka K."/>
            <person name="Sato N."/>
            <person name="Kuroiwa T."/>
        </authorList>
    </citation>
    <scope>NUCLEOTIDE SEQUENCE [LARGE SCALE GENOMIC DNA]</scope>
    <source>
        <strain evidence="5 6">10D</strain>
    </source>
</reference>